<dbReference type="InterPro" id="IPR056209">
    <property type="entry name" value="SU10_adaptor"/>
</dbReference>
<reference evidence="1" key="1">
    <citation type="submission" date="2020-04" db="EMBL/GenBank/DDBJ databases">
        <authorList>
            <person name="Chiriac C."/>
            <person name="Salcher M."/>
            <person name="Ghai R."/>
            <person name="Kavagutti S V."/>
        </authorList>
    </citation>
    <scope>NUCLEOTIDE SEQUENCE</scope>
</reference>
<dbReference type="Pfam" id="PF24175">
    <property type="entry name" value="SU10_adaptor"/>
    <property type="match status" value="1"/>
</dbReference>
<dbReference type="EMBL" id="LR796645">
    <property type="protein sequence ID" value="CAB4155386.1"/>
    <property type="molecule type" value="Genomic_DNA"/>
</dbReference>
<proteinExistence type="predicted"/>
<accession>A0A6J5NBJ8</accession>
<evidence type="ECO:0000313" key="1">
    <source>
        <dbReference type="EMBL" id="CAB4155386.1"/>
    </source>
</evidence>
<organism evidence="1">
    <name type="scientific">uncultured Caudovirales phage</name>
    <dbReference type="NCBI Taxonomy" id="2100421"/>
    <lineage>
        <taxon>Viruses</taxon>
        <taxon>Duplodnaviria</taxon>
        <taxon>Heunggongvirae</taxon>
        <taxon>Uroviricota</taxon>
        <taxon>Caudoviricetes</taxon>
        <taxon>Peduoviridae</taxon>
        <taxon>Maltschvirus</taxon>
        <taxon>Maltschvirus maltsch</taxon>
    </lineage>
</organism>
<protein>
    <submittedName>
        <fullName evidence="1">Uncharacterized protein</fullName>
    </submittedName>
</protein>
<sequence>MALTCLQIIQQACGRLGINQPAIALTSSDQQILQIIALSNAEGSYLAQVFPFQELQTEATFTTLAAQLQGTMDSIADGWNFILNDTIWDRTLRRPVYGARTPQQWQQALALTTTSPYSMYRIKGNSLYFYPVPTAGNDCAFEYITKNWVSKAAGGTSNYWASDDDTSVIRDDLLILGIIHRWKRAKGLDYSEEKNEYDRTLAEYMARSGTRQDLSQTQTGDTYEPTVIIPSGSWMQ</sequence>
<name>A0A6J5NBJ8_9CAUD</name>
<gene>
    <name evidence="1" type="ORF">UFOVP671_4</name>
</gene>